<protein>
    <submittedName>
        <fullName evidence="1">Uncharacterized protein</fullName>
    </submittedName>
</protein>
<dbReference type="InterPro" id="IPR008928">
    <property type="entry name" value="6-hairpin_glycosidase_sf"/>
</dbReference>
<proteinExistence type="predicted"/>
<dbReference type="PANTHER" id="PTHR42899">
    <property type="entry name" value="SPERMATOGENESIS-ASSOCIATED PROTEIN 20"/>
    <property type="match status" value="1"/>
</dbReference>
<sequence length="63" mass="7387">FLDDYAFVVCGLLDLFEATQRVRWLQWAEELQLRQDQLFWDSQGSGYFCSDPSDPTLLLALKQ</sequence>
<feature type="non-terminal residue" evidence="1">
    <location>
        <position position="1"/>
    </location>
</feature>
<organism evidence="1 2">
    <name type="scientific">Cirrhinus mrigala</name>
    <name type="common">Mrigala</name>
    <dbReference type="NCBI Taxonomy" id="683832"/>
    <lineage>
        <taxon>Eukaryota</taxon>
        <taxon>Metazoa</taxon>
        <taxon>Chordata</taxon>
        <taxon>Craniata</taxon>
        <taxon>Vertebrata</taxon>
        <taxon>Euteleostomi</taxon>
        <taxon>Actinopterygii</taxon>
        <taxon>Neopterygii</taxon>
        <taxon>Teleostei</taxon>
        <taxon>Ostariophysi</taxon>
        <taxon>Cypriniformes</taxon>
        <taxon>Cyprinidae</taxon>
        <taxon>Labeoninae</taxon>
        <taxon>Labeonini</taxon>
        <taxon>Cirrhinus</taxon>
    </lineage>
</organism>
<accession>A0ABD0Q3M8</accession>
<dbReference type="EMBL" id="JAMKFB020000012">
    <property type="protein sequence ID" value="KAL0179401.1"/>
    <property type="molecule type" value="Genomic_DNA"/>
</dbReference>
<evidence type="ECO:0000313" key="2">
    <source>
        <dbReference type="Proteomes" id="UP001529510"/>
    </source>
</evidence>
<reference evidence="1 2" key="1">
    <citation type="submission" date="2024-05" db="EMBL/GenBank/DDBJ databases">
        <title>Genome sequencing and assembly of Indian major carp, Cirrhinus mrigala (Hamilton, 1822).</title>
        <authorList>
            <person name="Mohindra V."/>
            <person name="Chowdhury L.M."/>
            <person name="Lal K."/>
            <person name="Jena J.K."/>
        </authorList>
    </citation>
    <scope>NUCLEOTIDE SEQUENCE [LARGE SCALE GENOMIC DNA]</scope>
    <source>
        <strain evidence="1">CM1030</strain>
        <tissue evidence="1">Blood</tissue>
    </source>
</reference>
<comment type="caution">
    <text evidence="1">The sequence shown here is derived from an EMBL/GenBank/DDBJ whole genome shotgun (WGS) entry which is preliminary data.</text>
</comment>
<dbReference type="PANTHER" id="PTHR42899:SF1">
    <property type="entry name" value="SPERMATOGENESIS-ASSOCIATED PROTEIN 20"/>
    <property type="match status" value="1"/>
</dbReference>
<dbReference type="AlphaFoldDB" id="A0ABD0Q3M8"/>
<dbReference type="Proteomes" id="UP001529510">
    <property type="component" value="Unassembled WGS sequence"/>
</dbReference>
<keyword evidence="2" id="KW-1185">Reference proteome</keyword>
<feature type="non-terminal residue" evidence="1">
    <location>
        <position position="63"/>
    </location>
</feature>
<evidence type="ECO:0000313" key="1">
    <source>
        <dbReference type="EMBL" id="KAL0179401.1"/>
    </source>
</evidence>
<dbReference type="InterPro" id="IPR024705">
    <property type="entry name" value="Ssp411"/>
</dbReference>
<dbReference type="SUPFAM" id="SSF48208">
    <property type="entry name" value="Six-hairpin glycosidases"/>
    <property type="match status" value="1"/>
</dbReference>
<name>A0ABD0Q3M8_CIRMR</name>
<gene>
    <name evidence="1" type="ORF">M9458_024843</name>
</gene>